<comment type="function">
    <text evidence="15">Catalyzes the attachment of alanine to tRNA(Ala) in a two-step reaction: alanine is first activated by ATP to form Ala-AMP and then transferred to the acceptor end of tRNA(Ala). Also edits incorrectly charged tRNA(Ala) via its editing domain.</text>
</comment>
<keyword evidence="4 15" id="KW-0820">tRNA-binding</keyword>
<dbReference type="GO" id="GO:0000049">
    <property type="term" value="F:tRNA binding"/>
    <property type="evidence" value="ECO:0007669"/>
    <property type="project" value="UniProtKB-KW"/>
</dbReference>
<gene>
    <name evidence="18" type="primary">LOC103521690</name>
</gene>
<feature type="binding site" evidence="15">
    <location>
        <position position="756"/>
    </location>
    <ligand>
        <name>Zn(2+)</name>
        <dbReference type="ChEBI" id="CHEBI:29105"/>
    </ligand>
</feature>
<dbReference type="InterPro" id="IPR018164">
    <property type="entry name" value="Ala-tRNA-synth_IIc_N"/>
</dbReference>
<dbReference type="Gene3D" id="2.40.30.130">
    <property type="match status" value="1"/>
</dbReference>
<dbReference type="EC" id="6.1.1.7" evidence="2"/>
<dbReference type="GO" id="GO:0002161">
    <property type="term" value="F:aminoacyl-tRNA deacylase activity"/>
    <property type="evidence" value="ECO:0007669"/>
    <property type="project" value="TreeGrafter"/>
</dbReference>
<dbReference type="FunFam" id="3.30.980.10:FF:000004">
    <property type="entry name" value="Alanine--tRNA ligase, cytoplasmic"/>
    <property type="match status" value="1"/>
</dbReference>
<keyword evidence="11 15" id="KW-0648">Protein biosynthesis</keyword>
<dbReference type="OMA" id="QYNKDEK"/>
<dbReference type="Gene3D" id="3.30.930.10">
    <property type="entry name" value="Bira Bifunctional Protein, Domain 2"/>
    <property type="match status" value="1"/>
</dbReference>
<feature type="domain" description="Alanyl-transfer RNA synthetases family profile" evidence="16">
    <location>
        <begin position="12"/>
        <end position="799"/>
    </location>
</feature>
<dbReference type="Pfam" id="PF07973">
    <property type="entry name" value="tRNA_SAD"/>
    <property type="match status" value="1"/>
</dbReference>
<dbReference type="PROSITE" id="PS50860">
    <property type="entry name" value="AA_TRNA_LIGASE_II_ALA"/>
    <property type="match status" value="1"/>
</dbReference>
<keyword evidence="9 15" id="KW-0067">ATP-binding</keyword>
<evidence type="ECO:0000256" key="3">
    <source>
        <dbReference type="ARBA" id="ARBA00017959"/>
    </source>
</evidence>
<dbReference type="PANTHER" id="PTHR11777">
    <property type="entry name" value="ALANYL-TRNA SYNTHETASE"/>
    <property type="match status" value="1"/>
</dbReference>
<dbReference type="HAMAP" id="MF_00036_B">
    <property type="entry name" value="Ala_tRNA_synth_B"/>
    <property type="match status" value="1"/>
</dbReference>
<dbReference type="PaxDb" id="121845-A0A1S4EQ86"/>
<keyword evidence="8 15" id="KW-0862">Zinc</keyword>
<dbReference type="GO" id="GO:0005524">
    <property type="term" value="F:ATP binding"/>
    <property type="evidence" value="ECO:0007669"/>
    <property type="project" value="UniProtKB-UniRule"/>
</dbReference>
<dbReference type="GO" id="GO:0004813">
    <property type="term" value="F:alanine-tRNA ligase activity"/>
    <property type="evidence" value="ECO:0007669"/>
    <property type="project" value="UniProtKB-UniRule"/>
</dbReference>
<dbReference type="CDD" id="cd00673">
    <property type="entry name" value="AlaRS_core"/>
    <property type="match status" value="1"/>
</dbReference>
<protein>
    <recommendedName>
        <fullName evidence="3">Alanine--tRNA ligase</fullName>
        <ecNumber evidence="2">6.1.1.7</ecNumber>
    </recommendedName>
    <alternativeName>
        <fullName evidence="13">Alanyl-tRNA synthetase</fullName>
    </alternativeName>
</protein>
<evidence type="ECO:0000256" key="8">
    <source>
        <dbReference type="ARBA" id="ARBA00022833"/>
    </source>
</evidence>
<dbReference type="GO" id="GO:0006419">
    <property type="term" value="P:alanyl-tRNA aminoacylation"/>
    <property type="evidence" value="ECO:0007669"/>
    <property type="project" value="InterPro"/>
</dbReference>
<dbReference type="InterPro" id="IPR045864">
    <property type="entry name" value="aa-tRNA-synth_II/BPL/LPL"/>
</dbReference>
<dbReference type="InterPro" id="IPR018163">
    <property type="entry name" value="Thr/Ala-tRNA-synth_IIc_edit"/>
</dbReference>
<dbReference type="InterPro" id="IPR002318">
    <property type="entry name" value="Ala-tRNA-lgiase_IIc"/>
</dbReference>
<keyword evidence="12 15" id="KW-0030">Aminoacyl-tRNA synthetase</keyword>
<dbReference type="GeneID" id="103521690"/>
<evidence type="ECO:0000256" key="9">
    <source>
        <dbReference type="ARBA" id="ARBA00022840"/>
    </source>
</evidence>
<evidence type="ECO:0000256" key="7">
    <source>
        <dbReference type="ARBA" id="ARBA00022741"/>
    </source>
</evidence>
<dbReference type="STRING" id="121845.A0A1S4EQ86"/>
<comment type="catalytic activity">
    <reaction evidence="14 15">
        <text>tRNA(Ala) + L-alanine + ATP = L-alanyl-tRNA(Ala) + AMP + diphosphate</text>
        <dbReference type="Rhea" id="RHEA:12540"/>
        <dbReference type="Rhea" id="RHEA-COMP:9657"/>
        <dbReference type="Rhea" id="RHEA-COMP:9923"/>
        <dbReference type="ChEBI" id="CHEBI:30616"/>
        <dbReference type="ChEBI" id="CHEBI:33019"/>
        <dbReference type="ChEBI" id="CHEBI:57972"/>
        <dbReference type="ChEBI" id="CHEBI:78442"/>
        <dbReference type="ChEBI" id="CHEBI:78497"/>
        <dbReference type="ChEBI" id="CHEBI:456215"/>
        <dbReference type="EC" id="6.1.1.7"/>
    </reaction>
</comment>
<dbReference type="PANTHER" id="PTHR11777:SF9">
    <property type="entry name" value="ALANINE--TRNA LIGASE, CYTOPLASMIC"/>
    <property type="match status" value="1"/>
</dbReference>
<dbReference type="InterPro" id="IPR023033">
    <property type="entry name" value="Ala_tRNA_ligase_euk/bac"/>
</dbReference>
<dbReference type="InterPro" id="IPR050058">
    <property type="entry name" value="Ala-tRNA_ligase"/>
</dbReference>
<comment type="subunit">
    <text evidence="15">Monomer.</text>
</comment>
<keyword evidence="5 15" id="KW-0436">Ligase</keyword>
<keyword evidence="7 15" id="KW-0547">Nucleotide-binding</keyword>
<evidence type="ECO:0000256" key="11">
    <source>
        <dbReference type="ARBA" id="ARBA00022917"/>
    </source>
</evidence>
<sequence length="1082" mass="121675">MNNPNISSYVRLCSKSIRSSFLDYFCNTQGHTLVKSSPIVPYGDDSIAFVNSGMCQFKNVFLGLTPAPYPRVANSQKCVRVGGKHNDLSCAGRDSYHHTFFEMLGNWSFNDYYKRDACRMALEFLTKPPVSLPLDRLYFTYFGGSDQYGLPCDEETRDIWLELGVPRDHIKKEGMKCNFWEMGSTGPCGYSSEIHYDMKGEPSSALARVNADRNDLIEIWNIVFISHKRVSADTIVPLSKNYIDTGLGFERLVTILQNKTSTYDTDLFLPLLETIEKVSGAKPYGRTFTTSNRTDLDTSYRMLSDYSRMITVALADNMFPDATAKLRNVVRDALLISEDVFKVKQGKLVKELSYNIAEILGDVYPEIQDSINKIQLILGEESRIFDNLRKAAVKEWKPLVKTQPELEQFNIMEEPGLVLGVKYLTKQLARDPSITEISGDMAFTLYDTYGLSKNIIQELAAAKKLTLCHEAFEQKLNELKERSKAKAASNVPDIDLMDLKHFPVTDDKYKYDYHYDTNSKRYTFPCLDTNLVGIVIGDQVFCIDKHAIRHARSGASIDSIQLEHNAWVGLIFDKTNLYATAGGQIDDIGVAYLTNTTQENGKVEIGELASLEGKIVHFGNVVSSFKVTPGLTSRVEVDARMRLGCMRAHTTSHLLNAALRRVLTCTYQKSCRVFSDECALDFSVYGETLSVDSVAAVEKYINDVIANQVQVDRRHMRASELPFLTHLTVIPGEIYPDDVILIDISDKENVISREPCCGTHVFNTGHIESCTVIGYKSYNHGVRSIKCLTGDSSKAAVENGKHLSTAVKQLEATINQNSEQTDEETLNQQNHEIKTLRELLEDDLPYAVHKQNDHLLAELSKNVKLKLRQFAKVRITEELIEKCKEDTPYLVHYIRDDAVEIQALPPLSQISKPVLVLLYSLGELKARAYVPPQCTTPGFNAQAWLTPIMDRAEGKGVSSKGSDVQHLYSMNPVKISNNVEDLVKQLVDIARRSAAELRSNEVDIARRSAAELRSNEVDIARRSAAELRSNEVDIARRSAAELRSNEVDIARRSAAELRSNEVDIARRSAAELRSNEKQEHKQ</sequence>
<dbReference type="InterPro" id="IPR012947">
    <property type="entry name" value="tRNA_SAD"/>
</dbReference>
<dbReference type="SUPFAM" id="SSF50447">
    <property type="entry name" value="Translation proteins"/>
    <property type="match status" value="1"/>
</dbReference>
<dbReference type="AlphaFoldDB" id="A0A1S4EQ86"/>
<evidence type="ECO:0000256" key="6">
    <source>
        <dbReference type="ARBA" id="ARBA00022723"/>
    </source>
</evidence>
<evidence type="ECO:0000313" key="18">
    <source>
        <dbReference type="RefSeq" id="XP_017304364.1"/>
    </source>
</evidence>
<dbReference type="RefSeq" id="XP_017304364.1">
    <property type="nucleotide sequence ID" value="XM_017448875.2"/>
</dbReference>
<dbReference type="SUPFAM" id="SSF55681">
    <property type="entry name" value="Class II aaRS and biotin synthetases"/>
    <property type="match status" value="1"/>
</dbReference>
<dbReference type="InterPro" id="IPR018162">
    <property type="entry name" value="Ala-tRNA-ligase_IIc_anticod-bd"/>
</dbReference>
<evidence type="ECO:0000256" key="4">
    <source>
        <dbReference type="ARBA" id="ARBA00022555"/>
    </source>
</evidence>
<keyword evidence="6 15" id="KW-0479">Metal-binding</keyword>
<evidence type="ECO:0000256" key="2">
    <source>
        <dbReference type="ARBA" id="ARBA00013168"/>
    </source>
</evidence>
<evidence type="ECO:0000256" key="12">
    <source>
        <dbReference type="ARBA" id="ARBA00023146"/>
    </source>
</evidence>
<accession>A0A1S4EQ86</accession>
<dbReference type="SUPFAM" id="SSF101353">
    <property type="entry name" value="Putative anticodon-binding domain of alanyl-tRNA synthetase (AlaRS)"/>
    <property type="match status" value="1"/>
</dbReference>
<keyword evidence="17" id="KW-1185">Reference proteome</keyword>
<evidence type="ECO:0000256" key="14">
    <source>
        <dbReference type="ARBA" id="ARBA00048300"/>
    </source>
</evidence>
<comment type="cofactor">
    <cofactor evidence="15">
        <name>Zn(2+)</name>
        <dbReference type="ChEBI" id="CHEBI:29105"/>
    </cofactor>
    <text evidence="15">Binds 1 zinc ion per subunit.</text>
</comment>
<evidence type="ECO:0000256" key="13">
    <source>
        <dbReference type="ARBA" id="ARBA00032577"/>
    </source>
</evidence>
<dbReference type="Pfam" id="PF01411">
    <property type="entry name" value="tRNA-synt_2c"/>
    <property type="match status" value="2"/>
</dbReference>
<dbReference type="Gene3D" id="3.30.980.10">
    <property type="entry name" value="Threonyl-trna Synthetase, Chain A, domain 2"/>
    <property type="match status" value="1"/>
</dbReference>
<dbReference type="PRINTS" id="PR00980">
    <property type="entry name" value="TRNASYNTHALA"/>
</dbReference>
<dbReference type="Proteomes" id="UP000079169">
    <property type="component" value="Unplaced"/>
</dbReference>
<feature type="binding site" evidence="15">
    <location>
        <position position="649"/>
    </location>
    <ligand>
        <name>Zn(2+)</name>
        <dbReference type="ChEBI" id="CHEBI:29105"/>
    </ligand>
</feature>
<dbReference type="InterPro" id="IPR018165">
    <property type="entry name" value="Ala-tRNA-synth_IIc_core"/>
</dbReference>
<dbReference type="SMART" id="SM00863">
    <property type="entry name" value="tRNA_SAD"/>
    <property type="match status" value="1"/>
</dbReference>
<reference evidence="18" key="1">
    <citation type="submission" date="2025-08" db="UniProtKB">
        <authorList>
            <consortium name="RefSeq"/>
        </authorList>
    </citation>
    <scope>IDENTIFICATION</scope>
</reference>
<evidence type="ECO:0000256" key="10">
    <source>
        <dbReference type="ARBA" id="ARBA00022884"/>
    </source>
</evidence>
<keyword evidence="10 15" id="KW-0694">RNA-binding</keyword>
<comment type="domain">
    <text evidence="15">Consists of three domains; the N-terminal catalytic domain, the editing domain and the C-terminal C-Ala domain. The editing domain removes incorrectly charged amino acids, while the C-Ala domain, along with tRNA(Ala), serves as a bridge to cooperatively bring together the editing and aminoacylation centers thus stimulating deacylation of misacylated tRNAs.</text>
</comment>
<name>A0A1S4EQ86_DIACI</name>
<evidence type="ECO:0000256" key="1">
    <source>
        <dbReference type="ARBA" id="ARBA00008429"/>
    </source>
</evidence>
<feature type="binding site" evidence="15">
    <location>
        <position position="760"/>
    </location>
    <ligand>
        <name>Zn(2+)</name>
        <dbReference type="ChEBI" id="CHEBI:29105"/>
    </ligand>
</feature>
<evidence type="ECO:0000313" key="17">
    <source>
        <dbReference type="Proteomes" id="UP000079169"/>
    </source>
</evidence>
<dbReference type="GO" id="GO:0008270">
    <property type="term" value="F:zinc ion binding"/>
    <property type="evidence" value="ECO:0007669"/>
    <property type="project" value="UniProtKB-UniRule"/>
</dbReference>
<dbReference type="InterPro" id="IPR009000">
    <property type="entry name" value="Transl_B-barrel_sf"/>
</dbReference>
<evidence type="ECO:0000259" key="16">
    <source>
        <dbReference type="PROSITE" id="PS50860"/>
    </source>
</evidence>
<dbReference type="SUPFAM" id="SSF55186">
    <property type="entry name" value="ThrRS/AlaRS common domain"/>
    <property type="match status" value="1"/>
</dbReference>
<feature type="binding site" evidence="15">
    <location>
        <position position="653"/>
    </location>
    <ligand>
        <name>Zn(2+)</name>
        <dbReference type="ChEBI" id="CHEBI:29105"/>
    </ligand>
</feature>
<proteinExistence type="inferred from homology"/>
<comment type="similarity">
    <text evidence="1">Belongs to the class-II aminoacyl-tRNA synthetase family. Alax-L subfamily.</text>
</comment>
<dbReference type="GO" id="GO:0005739">
    <property type="term" value="C:mitochondrion"/>
    <property type="evidence" value="ECO:0007669"/>
    <property type="project" value="TreeGrafter"/>
</dbReference>
<dbReference type="FunFam" id="3.30.930.10:FF:000011">
    <property type="entry name" value="Alanine--tRNA ligase, cytoplasmic"/>
    <property type="match status" value="1"/>
</dbReference>
<dbReference type="KEGG" id="dci:103521690"/>
<evidence type="ECO:0000256" key="5">
    <source>
        <dbReference type="ARBA" id="ARBA00022598"/>
    </source>
</evidence>
<organism evidence="17 18">
    <name type="scientific">Diaphorina citri</name>
    <name type="common">Asian citrus psyllid</name>
    <dbReference type="NCBI Taxonomy" id="121845"/>
    <lineage>
        <taxon>Eukaryota</taxon>
        <taxon>Metazoa</taxon>
        <taxon>Ecdysozoa</taxon>
        <taxon>Arthropoda</taxon>
        <taxon>Hexapoda</taxon>
        <taxon>Insecta</taxon>
        <taxon>Pterygota</taxon>
        <taxon>Neoptera</taxon>
        <taxon>Paraneoptera</taxon>
        <taxon>Hemiptera</taxon>
        <taxon>Sternorrhyncha</taxon>
        <taxon>Psylloidea</taxon>
        <taxon>Psyllidae</taxon>
        <taxon>Diaphorininae</taxon>
        <taxon>Diaphorina</taxon>
    </lineage>
</organism>
<evidence type="ECO:0000256" key="15">
    <source>
        <dbReference type="HAMAP-Rule" id="MF_03133"/>
    </source>
</evidence>